<dbReference type="HOGENOM" id="CLU_087298_3_1_11"/>
<evidence type="ECO:0000313" key="2">
    <source>
        <dbReference type="EMBL" id="ACU70828.1"/>
    </source>
</evidence>
<reference evidence="2 3" key="1">
    <citation type="journal article" date="2009" name="Stand. Genomic Sci.">
        <title>Complete genome sequence of Catenulispora acidiphila type strain (ID 139908).</title>
        <authorList>
            <person name="Copeland A."/>
            <person name="Lapidus A."/>
            <person name="Glavina Del Rio T."/>
            <person name="Nolan M."/>
            <person name="Lucas S."/>
            <person name="Chen F."/>
            <person name="Tice H."/>
            <person name="Cheng J.F."/>
            <person name="Bruce D."/>
            <person name="Goodwin L."/>
            <person name="Pitluck S."/>
            <person name="Mikhailova N."/>
            <person name="Pati A."/>
            <person name="Ivanova N."/>
            <person name="Mavromatis K."/>
            <person name="Chen A."/>
            <person name="Palaniappan K."/>
            <person name="Chain P."/>
            <person name="Land M."/>
            <person name="Hauser L."/>
            <person name="Chang Y.J."/>
            <person name="Jeffries C.D."/>
            <person name="Chertkov O."/>
            <person name="Brettin T."/>
            <person name="Detter J.C."/>
            <person name="Han C."/>
            <person name="Ali Z."/>
            <person name="Tindall B.J."/>
            <person name="Goker M."/>
            <person name="Bristow J."/>
            <person name="Eisen J.A."/>
            <person name="Markowitz V."/>
            <person name="Hugenholtz P."/>
            <person name="Kyrpides N.C."/>
            <person name="Klenk H.P."/>
        </authorList>
    </citation>
    <scope>NUCLEOTIDE SEQUENCE [LARGE SCALE GENOMIC DNA]</scope>
    <source>
        <strain evidence="3">DSM 44928 / JCM 14897 / NBRC 102108 / NRRL B-24433 / ID139908</strain>
    </source>
</reference>
<dbReference type="Pfam" id="PF07336">
    <property type="entry name" value="ABATE"/>
    <property type="match status" value="1"/>
</dbReference>
<accession>C7QED7</accession>
<dbReference type="PANTHER" id="PTHR35525:SF3">
    <property type="entry name" value="BLL6575 PROTEIN"/>
    <property type="match status" value="1"/>
</dbReference>
<dbReference type="Pfam" id="PF11706">
    <property type="entry name" value="zf-CGNR"/>
    <property type="match status" value="1"/>
</dbReference>
<dbReference type="AlphaFoldDB" id="C7QED7"/>
<feature type="domain" description="Zinc finger CGNR" evidence="1">
    <location>
        <begin position="161"/>
        <end position="204"/>
    </location>
</feature>
<dbReference type="PANTHER" id="PTHR35525">
    <property type="entry name" value="BLL6575 PROTEIN"/>
    <property type="match status" value="1"/>
</dbReference>
<dbReference type="InterPro" id="IPR010852">
    <property type="entry name" value="ABATE"/>
</dbReference>
<dbReference type="EMBL" id="CP001700">
    <property type="protein sequence ID" value="ACU70828.1"/>
    <property type="molecule type" value="Genomic_DNA"/>
</dbReference>
<dbReference type="KEGG" id="cai:Caci_1908"/>
<dbReference type="Proteomes" id="UP000000851">
    <property type="component" value="Chromosome"/>
</dbReference>
<dbReference type="InterPro" id="IPR023286">
    <property type="entry name" value="ABATE_dom_sf"/>
</dbReference>
<sequence length="208" mass="22236">MSKIAEGAEAAETGGAVEIPEFRAGSGRLSLDFIRTLRWRGSEDADEELATPEALIAWVRLLGPYAPDAAIPAPTSRTLRAAHETRETVHALLQAARTTTVADCPQDARKLLNKMASAPTPHPVLDAHGTLTHTAADPIAATLAAIARDALDLATSPLLARVRDCAGPNCGAWFLDTSRPGTRRWCSMDRCGNQAKKSTWRSRHPNAG</sequence>
<dbReference type="STRING" id="479433.Caci_1908"/>
<keyword evidence="3" id="KW-1185">Reference proteome</keyword>
<dbReference type="Gene3D" id="1.10.3300.10">
    <property type="entry name" value="Jann2411-like domain"/>
    <property type="match status" value="1"/>
</dbReference>
<dbReference type="InParanoid" id="C7QED7"/>
<dbReference type="InterPro" id="IPR021005">
    <property type="entry name" value="Znf_CGNR"/>
</dbReference>
<protein>
    <recommendedName>
        <fullName evidence="1">Zinc finger CGNR domain-containing protein</fullName>
    </recommendedName>
</protein>
<evidence type="ECO:0000313" key="3">
    <source>
        <dbReference type="Proteomes" id="UP000000851"/>
    </source>
</evidence>
<dbReference type="eggNOG" id="COG5516">
    <property type="taxonomic scope" value="Bacteria"/>
</dbReference>
<dbReference type="RefSeq" id="WP_012786121.1">
    <property type="nucleotide sequence ID" value="NC_013131.1"/>
</dbReference>
<proteinExistence type="predicted"/>
<dbReference type="SUPFAM" id="SSF160904">
    <property type="entry name" value="Jann2411-like"/>
    <property type="match status" value="1"/>
</dbReference>
<name>C7QED7_CATAD</name>
<gene>
    <name evidence="2" type="ordered locus">Caci_1908</name>
</gene>
<evidence type="ECO:0000259" key="1">
    <source>
        <dbReference type="Pfam" id="PF11706"/>
    </source>
</evidence>
<dbReference type="OrthoDB" id="123307at2"/>
<organism evidence="2 3">
    <name type="scientific">Catenulispora acidiphila (strain DSM 44928 / JCM 14897 / NBRC 102108 / NRRL B-24433 / ID139908)</name>
    <dbReference type="NCBI Taxonomy" id="479433"/>
    <lineage>
        <taxon>Bacteria</taxon>
        <taxon>Bacillati</taxon>
        <taxon>Actinomycetota</taxon>
        <taxon>Actinomycetes</taxon>
        <taxon>Catenulisporales</taxon>
        <taxon>Catenulisporaceae</taxon>
        <taxon>Catenulispora</taxon>
    </lineage>
</organism>